<dbReference type="EMBL" id="JAMKFF010000001">
    <property type="protein sequence ID" value="MCL8492676.1"/>
    <property type="molecule type" value="Genomic_DNA"/>
</dbReference>
<dbReference type="Proteomes" id="UP001203579">
    <property type="component" value="Unassembled WGS sequence"/>
</dbReference>
<evidence type="ECO:0000313" key="4">
    <source>
        <dbReference type="Proteomes" id="UP001203579"/>
    </source>
</evidence>
<gene>
    <name evidence="3" type="ORF">M5J06_00780</name>
</gene>
<dbReference type="RefSeq" id="WP_250223719.1">
    <property type="nucleotide sequence ID" value="NZ_JAMFTR010000001.1"/>
</dbReference>
<keyword evidence="1" id="KW-0812">Transmembrane</keyword>
<keyword evidence="1" id="KW-1133">Transmembrane helix</keyword>
<evidence type="ECO:0000256" key="2">
    <source>
        <dbReference type="SAM" id="SignalP"/>
    </source>
</evidence>
<proteinExistence type="predicted"/>
<protein>
    <recommendedName>
        <fullName evidence="5">SCP domain-containing protein</fullName>
    </recommendedName>
</protein>
<evidence type="ECO:0000313" key="3">
    <source>
        <dbReference type="EMBL" id="MCL8492676.1"/>
    </source>
</evidence>
<dbReference type="Gene3D" id="2.60.40.1080">
    <property type="match status" value="1"/>
</dbReference>
<feature type="signal peptide" evidence="2">
    <location>
        <begin position="1"/>
        <end position="28"/>
    </location>
</feature>
<name>A0ABT0T6H3_9CORY</name>
<keyword evidence="1" id="KW-0472">Membrane</keyword>
<feature type="transmembrane region" description="Helical" evidence="1">
    <location>
        <begin position="350"/>
        <end position="371"/>
    </location>
</feature>
<keyword evidence="4" id="KW-1185">Reference proteome</keyword>
<evidence type="ECO:0000256" key="1">
    <source>
        <dbReference type="SAM" id="Phobius"/>
    </source>
</evidence>
<reference evidence="3 4" key="1">
    <citation type="submission" date="2022-05" db="EMBL/GenBank/DDBJ databases">
        <title>Corynebacterium sp. B5-R-101 sp. nov., isolated from human feces.</title>
        <authorList>
            <person name="Shamsuzzaman M."/>
            <person name="Dahal R.H."/>
        </authorList>
    </citation>
    <scope>NUCLEOTIDE SEQUENCE [LARGE SCALE GENOMIC DNA]</scope>
    <source>
        <strain evidence="3 4">B5-R-101</strain>
    </source>
</reference>
<feature type="chain" id="PRO_5047293126" description="SCP domain-containing protein" evidence="2">
    <location>
        <begin position="29"/>
        <end position="378"/>
    </location>
</feature>
<comment type="caution">
    <text evidence="3">The sequence shown here is derived from an EMBL/GenBank/DDBJ whole genome shotgun (WGS) entry which is preliminary data.</text>
</comment>
<sequence>MSLRTSVLALTTAVAVSAGAFSAPVATAATYPSAGSVPVAELDVNQPNGALAYVFAEPVMQSDIDLVTRQVRELRGKAWDANLPFNGGTLRQAANAAGYRTRDAYVNSISWDRGLEHAVLQRAAEGNFLFDHRRAVGTRTPEILDNYNTLDNLTTTDMKHAVESWSTSRSSGPSEWDYLVRENGQWSTNNGHLYTILNPEYVKFAQAQIGEVTAGLYSADDKPSEPARLAAGRHAFPIAVPESAINRAELMTTGGTSVGSQGSLGLRIDGFFGAKLGVPVAAPSSSDPEVLEVNEDGTYTAKSEGTATVTFNTYVLRNGQAKVSDNQITKTVKVTKKSLGGDLSSGGTNIGAIVGILAGVLALIGVAAQVARQLGILR</sequence>
<organism evidence="3 4">
    <name type="scientific">Corynebacterium intestinale</name>
    <dbReference type="NCBI Taxonomy" id="2943492"/>
    <lineage>
        <taxon>Bacteria</taxon>
        <taxon>Bacillati</taxon>
        <taxon>Actinomycetota</taxon>
        <taxon>Actinomycetes</taxon>
        <taxon>Mycobacteriales</taxon>
        <taxon>Corynebacteriaceae</taxon>
        <taxon>Corynebacterium</taxon>
    </lineage>
</organism>
<accession>A0ABT0T6H3</accession>
<keyword evidence="2" id="KW-0732">Signal</keyword>
<evidence type="ECO:0008006" key="5">
    <source>
        <dbReference type="Google" id="ProtNLM"/>
    </source>
</evidence>